<dbReference type="EMBL" id="JAGIOO010000001">
    <property type="protein sequence ID" value="MBP2471381.1"/>
    <property type="molecule type" value="Genomic_DNA"/>
</dbReference>
<dbReference type="RefSeq" id="WP_086781129.1">
    <property type="nucleotide sequence ID" value="NZ_JAGIOO010000001.1"/>
</dbReference>
<organism evidence="1 2">
    <name type="scientific">Crossiella equi</name>
    <dbReference type="NCBI Taxonomy" id="130796"/>
    <lineage>
        <taxon>Bacteria</taxon>
        <taxon>Bacillati</taxon>
        <taxon>Actinomycetota</taxon>
        <taxon>Actinomycetes</taxon>
        <taxon>Pseudonocardiales</taxon>
        <taxon>Pseudonocardiaceae</taxon>
        <taxon>Crossiella</taxon>
    </lineage>
</organism>
<protein>
    <submittedName>
        <fullName evidence="1">Uncharacterized protein</fullName>
    </submittedName>
</protein>
<sequence length="150" mass="16238">MGIVYDYFRAADDQDALRVVEYDAGPRFGSLPGLTPFDAVAAPGVDPVVVLGQLLAFVLAQPWHVDLVPARSLWPVAATSPEPPLVFAVGRRARDVLATVCEEDLPELAGKWAGIAELPGWQPLPVLTELVALAQRAVKDGDRLFCWCTF</sequence>
<dbReference type="Proteomes" id="UP001519363">
    <property type="component" value="Unassembled WGS sequence"/>
</dbReference>
<gene>
    <name evidence="1" type="ORF">JOF53_000253</name>
</gene>
<evidence type="ECO:0000313" key="1">
    <source>
        <dbReference type="EMBL" id="MBP2471381.1"/>
    </source>
</evidence>
<name>A0ABS5A479_9PSEU</name>
<reference evidence="1 2" key="1">
    <citation type="submission" date="2021-03" db="EMBL/GenBank/DDBJ databases">
        <title>Sequencing the genomes of 1000 actinobacteria strains.</title>
        <authorList>
            <person name="Klenk H.-P."/>
        </authorList>
    </citation>
    <scope>NUCLEOTIDE SEQUENCE [LARGE SCALE GENOMIC DNA]</scope>
    <source>
        <strain evidence="1 2">DSM 44580</strain>
    </source>
</reference>
<proteinExistence type="predicted"/>
<evidence type="ECO:0000313" key="2">
    <source>
        <dbReference type="Proteomes" id="UP001519363"/>
    </source>
</evidence>
<accession>A0ABS5A479</accession>
<keyword evidence="2" id="KW-1185">Reference proteome</keyword>
<comment type="caution">
    <text evidence="1">The sequence shown here is derived from an EMBL/GenBank/DDBJ whole genome shotgun (WGS) entry which is preliminary data.</text>
</comment>